<evidence type="ECO:0000313" key="3">
    <source>
        <dbReference type="Proteomes" id="UP000812277"/>
    </source>
</evidence>
<evidence type="ECO:0000256" key="1">
    <source>
        <dbReference type="SAM" id="SignalP"/>
    </source>
</evidence>
<gene>
    <name evidence="2" type="ORF">K0T92_01370</name>
</gene>
<feature type="signal peptide" evidence="1">
    <location>
        <begin position="1"/>
        <end position="22"/>
    </location>
</feature>
<reference evidence="2 3" key="1">
    <citation type="submission" date="2021-07" db="EMBL/GenBank/DDBJ databases">
        <title>Paenibacillus radiodurans sp. nov., isolated from the southeastern edge of Tengger Desert.</title>
        <authorList>
            <person name="Zhang G."/>
        </authorList>
    </citation>
    <scope>NUCLEOTIDE SEQUENCE [LARGE SCALE GENOMIC DNA]</scope>
    <source>
        <strain evidence="2 3">DT7-4</strain>
    </source>
</reference>
<organism evidence="2 3">
    <name type="scientific">Paenibacillus oenotherae</name>
    <dbReference type="NCBI Taxonomy" id="1435645"/>
    <lineage>
        <taxon>Bacteria</taxon>
        <taxon>Bacillati</taxon>
        <taxon>Bacillota</taxon>
        <taxon>Bacilli</taxon>
        <taxon>Bacillales</taxon>
        <taxon>Paenibacillaceae</taxon>
        <taxon>Paenibacillus</taxon>
    </lineage>
</organism>
<evidence type="ECO:0000313" key="2">
    <source>
        <dbReference type="EMBL" id="MBW7473390.1"/>
    </source>
</evidence>
<comment type="caution">
    <text evidence="2">The sequence shown here is derived from an EMBL/GenBank/DDBJ whole genome shotgun (WGS) entry which is preliminary data.</text>
</comment>
<dbReference type="EMBL" id="JAHZIJ010000001">
    <property type="protein sequence ID" value="MBW7473390.1"/>
    <property type="molecule type" value="Genomic_DNA"/>
</dbReference>
<evidence type="ECO:0008006" key="4">
    <source>
        <dbReference type="Google" id="ProtNLM"/>
    </source>
</evidence>
<dbReference type="Proteomes" id="UP000812277">
    <property type="component" value="Unassembled WGS sequence"/>
</dbReference>
<keyword evidence="3" id="KW-1185">Reference proteome</keyword>
<proteinExistence type="predicted"/>
<name>A0ABS7D0E8_9BACL</name>
<protein>
    <recommendedName>
        <fullName evidence="4">DUF3888 domain-containing protein</fullName>
    </recommendedName>
</protein>
<dbReference type="RefSeq" id="WP_219870622.1">
    <property type="nucleotide sequence ID" value="NZ_JAHZIJ010000001.1"/>
</dbReference>
<feature type="chain" id="PRO_5046779247" description="DUF3888 domain-containing protein" evidence="1">
    <location>
        <begin position="23"/>
        <end position="135"/>
    </location>
</feature>
<sequence length="135" mass="15190">MIRKINLIIILLVCSLPFSAKASPEKELLIENAILMNIHHEASSALGKKLNAEIVQYDCSKITDIELIRLPSGSNYLSDGHAFKLTVQMRAKVINEWKLVTMTLENDNPQGVFISKNIQISVIPKHYNCGKKLYP</sequence>
<keyword evidence="1" id="KW-0732">Signal</keyword>
<accession>A0ABS7D0E8</accession>